<dbReference type="AlphaFoldDB" id="A0A7J8J042"/>
<sequence length="214" mass="23211">MSRENGLSASFPAHPGATAMPGVCWAQDTSTAFVVHKCGFCPCFGKNIKHKQYFQQMDFGELVGTYRVKDGSPSFLSLRSNDLSKVTYCHDAMRLSLNEMEHRTPLGTDRPIELVGSWVFAEAAVTKAHEPLALNKIVLSPSLDPEVSRAGPSSGQRETPPRRLPQRLALAAPRAPLGPGRSPGALAGESLSEFPRFHRDTGHRGSVPTLTTAF</sequence>
<dbReference type="InParanoid" id="A0A7J8J042"/>
<evidence type="ECO:0000313" key="3">
    <source>
        <dbReference type="Proteomes" id="UP000550707"/>
    </source>
</evidence>
<organism evidence="2 3">
    <name type="scientific">Molossus molossus</name>
    <name type="common">Pallas' mastiff bat</name>
    <name type="synonym">Vespertilio molossus</name>
    <dbReference type="NCBI Taxonomy" id="27622"/>
    <lineage>
        <taxon>Eukaryota</taxon>
        <taxon>Metazoa</taxon>
        <taxon>Chordata</taxon>
        <taxon>Craniata</taxon>
        <taxon>Vertebrata</taxon>
        <taxon>Euteleostomi</taxon>
        <taxon>Mammalia</taxon>
        <taxon>Eutheria</taxon>
        <taxon>Laurasiatheria</taxon>
        <taxon>Chiroptera</taxon>
        <taxon>Yangochiroptera</taxon>
        <taxon>Molossidae</taxon>
        <taxon>Molossus</taxon>
    </lineage>
</organism>
<feature type="region of interest" description="Disordered" evidence="1">
    <location>
        <begin position="144"/>
        <end position="164"/>
    </location>
</feature>
<evidence type="ECO:0000256" key="1">
    <source>
        <dbReference type="SAM" id="MobiDB-lite"/>
    </source>
</evidence>
<keyword evidence="3" id="KW-1185">Reference proteome</keyword>
<reference evidence="2 3" key="1">
    <citation type="journal article" date="2020" name="Nature">
        <title>Six reference-quality genomes reveal evolution of bat adaptations.</title>
        <authorList>
            <person name="Jebb D."/>
            <person name="Huang Z."/>
            <person name="Pippel M."/>
            <person name="Hughes G.M."/>
            <person name="Lavrichenko K."/>
            <person name="Devanna P."/>
            <person name="Winkler S."/>
            <person name="Jermiin L.S."/>
            <person name="Skirmuntt E.C."/>
            <person name="Katzourakis A."/>
            <person name="Burkitt-Gray L."/>
            <person name="Ray D.A."/>
            <person name="Sullivan K.A.M."/>
            <person name="Roscito J.G."/>
            <person name="Kirilenko B.M."/>
            <person name="Davalos L.M."/>
            <person name="Corthals A.P."/>
            <person name="Power M.L."/>
            <person name="Jones G."/>
            <person name="Ransome R.D."/>
            <person name="Dechmann D.K.N."/>
            <person name="Locatelli A.G."/>
            <person name="Puechmaille S.J."/>
            <person name="Fedrigo O."/>
            <person name="Jarvis E.D."/>
            <person name="Hiller M."/>
            <person name="Vernes S.C."/>
            <person name="Myers E.W."/>
            <person name="Teeling E.C."/>
        </authorList>
    </citation>
    <scope>NUCLEOTIDE SEQUENCE [LARGE SCALE GENOMIC DNA]</scope>
    <source>
        <strain evidence="2">MMolMol1</strain>
        <tissue evidence="2">Muscle</tissue>
    </source>
</reference>
<dbReference type="EMBL" id="JACASF010000003">
    <property type="protein sequence ID" value="KAF6489840.1"/>
    <property type="molecule type" value="Genomic_DNA"/>
</dbReference>
<gene>
    <name evidence="2" type="ORF">HJG59_010243</name>
</gene>
<proteinExistence type="predicted"/>
<accession>A0A7J8J042</accession>
<comment type="caution">
    <text evidence="2">The sequence shown here is derived from an EMBL/GenBank/DDBJ whole genome shotgun (WGS) entry which is preliminary data.</text>
</comment>
<protein>
    <submittedName>
        <fullName evidence="2">Uncharacterized protein</fullName>
    </submittedName>
</protein>
<name>A0A7J8J042_MOLMO</name>
<dbReference type="Proteomes" id="UP000550707">
    <property type="component" value="Unassembled WGS sequence"/>
</dbReference>
<evidence type="ECO:0000313" key="2">
    <source>
        <dbReference type="EMBL" id="KAF6489840.1"/>
    </source>
</evidence>